<name>A0A2K3KT61_TRIPR</name>
<evidence type="ECO:0000313" key="2">
    <source>
        <dbReference type="EMBL" id="PNX69464.1"/>
    </source>
</evidence>
<dbReference type="AlphaFoldDB" id="A0A2K3KT61"/>
<reference evidence="2 3" key="2">
    <citation type="journal article" date="2017" name="Front. Plant Sci.">
        <title>Gene Classification and Mining of Molecular Markers Useful in Red Clover (Trifolium pratense) Breeding.</title>
        <authorList>
            <person name="Istvanek J."/>
            <person name="Dluhosova J."/>
            <person name="Dluhos P."/>
            <person name="Patkova L."/>
            <person name="Nedelnik J."/>
            <person name="Repkova J."/>
        </authorList>
    </citation>
    <scope>NUCLEOTIDE SEQUENCE [LARGE SCALE GENOMIC DNA]</scope>
    <source>
        <strain evidence="3">cv. Tatra</strain>
        <tissue evidence="2">Young leaves</tissue>
    </source>
</reference>
<proteinExistence type="predicted"/>
<feature type="compositionally biased region" description="Basic and acidic residues" evidence="1">
    <location>
        <begin position="44"/>
        <end position="55"/>
    </location>
</feature>
<gene>
    <name evidence="2" type="ORF">L195_g056730</name>
</gene>
<evidence type="ECO:0000313" key="3">
    <source>
        <dbReference type="Proteomes" id="UP000236291"/>
    </source>
</evidence>
<accession>A0A2K3KT61</accession>
<feature type="compositionally biased region" description="Polar residues" evidence="1">
    <location>
        <begin position="83"/>
        <end position="94"/>
    </location>
</feature>
<sequence>MSESSQTTKSARSTRSKAKIESALVIKDAVPVTTIHPSNLKPETAAEKKGKMKTAEKKKKTIKKTSETNEGEPQNPEVVETIIPTTDNPSQVNLGSDAEKKDLNSKPVETEMEDIPTE</sequence>
<dbReference type="EMBL" id="ASHM01108800">
    <property type="protein sequence ID" value="PNX69464.1"/>
    <property type="molecule type" value="Genomic_DNA"/>
</dbReference>
<feature type="region of interest" description="Disordered" evidence="1">
    <location>
        <begin position="1"/>
        <end position="21"/>
    </location>
</feature>
<evidence type="ECO:0000256" key="1">
    <source>
        <dbReference type="SAM" id="MobiDB-lite"/>
    </source>
</evidence>
<reference evidence="2 3" key="1">
    <citation type="journal article" date="2014" name="Am. J. Bot.">
        <title>Genome assembly and annotation for red clover (Trifolium pratense; Fabaceae).</title>
        <authorList>
            <person name="Istvanek J."/>
            <person name="Jaros M."/>
            <person name="Krenek A."/>
            <person name="Repkova J."/>
        </authorList>
    </citation>
    <scope>NUCLEOTIDE SEQUENCE [LARGE SCALE GENOMIC DNA]</scope>
    <source>
        <strain evidence="3">cv. Tatra</strain>
        <tissue evidence="2">Young leaves</tissue>
    </source>
</reference>
<organism evidence="2 3">
    <name type="scientific">Trifolium pratense</name>
    <name type="common">Red clover</name>
    <dbReference type="NCBI Taxonomy" id="57577"/>
    <lineage>
        <taxon>Eukaryota</taxon>
        <taxon>Viridiplantae</taxon>
        <taxon>Streptophyta</taxon>
        <taxon>Embryophyta</taxon>
        <taxon>Tracheophyta</taxon>
        <taxon>Spermatophyta</taxon>
        <taxon>Magnoliopsida</taxon>
        <taxon>eudicotyledons</taxon>
        <taxon>Gunneridae</taxon>
        <taxon>Pentapetalae</taxon>
        <taxon>rosids</taxon>
        <taxon>fabids</taxon>
        <taxon>Fabales</taxon>
        <taxon>Fabaceae</taxon>
        <taxon>Papilionoideae</taxon>
        <taxon>50 kb inversion clade</taxon>
        <taxon>NPAAA clade</taxon>
        <taxon>Hologalegina</taxon>
        <taxon>IRL clade</taxon>
        <taxon>Trifolieae</taxon>
        <taxon>Trifolium</taxon>
    </lineage>
</organism>
<protein>
    <submittedName>
        <fullName evidence="2">Uncharacterized protein</fullName>
    </submittedName>
</protein>
<feature type="region of interest" description="Disordered" evidence="1">
    <location>
        <begin position="36"/>
        <end position="118"/>
    </location>
</feature>
<feature type="compositionally biased region" description="Polar residues" evidence="1">
    <location>
        <begin position="1"/>
        <end position="11"/>
    </location>
</feature>
<feature type="non-terminal residue" evidence="2">
    <location>
        <position position="118"/>
    </location>
</feature>
<comment type="caution">
    <text evidence="2">The sequence shown here is derived from an EMBL/GenBank/DDBJ whole genome shotgun (WGS) entry which is preliminary data.</text>
</comment>
<dbReference type="Proteomes" id="UP000236291">
    <property type="component" value="Unassembled WGS sequence"/>
</dbReference>